<dbReference type="PANTHER" id="PTHR23106">
    <property type="entry name" value="ANGIOGENIC FACTOR WITH G PATCH AND FHA DOMAINS 1"/>
    <property type="match status" value="1"/>
</dbReference>
<protein>
    <submittedName>
        <fullName evidence="6">OCRE domain-containing protein</fullName>
    </submittedName>
</protein>
<reference evidence="6" key="1">
    <citation type="submission" date="2016-06" db="UniProtKB">
        <authorList>
            <consortium name="WormBaseParasite"/>
        </authorList>
    </citation>
    <scope>IDENTIFICATION</scope>
</reference>
<feature type="region of interest" description="Disordered" evidence="2">
    <location>
        <begin position="170"/>
        <end position="198"/>
    </location>
</feature>
<dbReference type="Pfam" id="PF17780">
    <property type="entry name" value="OCRE"/>
    <property type="match status" value="1"/>
</dbReference>
<evidence type="ECO:0000313" key="4">
    <source>
        <dbReference type="EMBL" id="VDP51251.1"/>
    </source>
</evidence>
<dbReference type="STRING" id="6186.A0A183KDJ4"/>
<evidence type="ECO:0000256" key="2">
    <source>
        <dbReference type="SAM" id="MobiDB-lite"/>
    </source>
</evidence>
<accession>A0A183KDJ4</accession>
<dbReference type="CDD" id="cd16164">
    <property type="entry name" value="OCRE_VG5Q"/>
    <property type="match status" value="1"/>
</dbReference>
<dbReference type="Proteomes" id="UP000279833">
    <property type="component" value="Unassembled WGS sequence"/>
</dbReference>
<dbReference type="InterPro" id="IPR053027">
    <property type="entry name" value="AGGF1"/>
</dbReference>
<keyword evidence="5" id="KW-1185">Reference proteome</keyword>
<proteinExistence type="predicted"/>
<feature type="coiled-coil region" evidence="1">
    <location>
        <begin position="9"/>
        <end position="50"/>
    </location>
</feature>
<name>A0A183KDJ4_9TREM</name>
<dbReference type="AlphaFoldDB" id="A0A183KDJ4"/>
<evidence type="ECO:0000313" key="5">
    <source>
        <dbReference type="Proteomes" id="UP000279833"/>
    </source>
</evidence>
<dbReference type="EMBL" id="UZAK01035598">
    <property type="protein sequence ID" value="VDP51251.1"/>
    <property type="molecule type" value="Genomic_DNA"/>
</dbReference>
<evidence type="ECO:0000256" key="1">
    <source>
        <dbReference type="SAM" id="Coils"/>
    </source>
</evidence>
<dbReference type="InterPro" id="IPR041591">
    <property type="entry name" value="OCRE"/>
</dbReference>
<keyword evidence="1" id="KW-0175">Coiled coil</keyword>
<feature type="compositionally biased region" description="Basic residues" evidence="2">
    <location>
        <begin position="212"/>
        <end position="227"/>
    </location>
</feature>
<evidence type="ECO:0000313" key="6">
    <source>
        <dbReference type="WBParaSite" id="SCUD_0001308901-mRNA-1"/>
    </source>
</evidence>
<feature type="domain" description="OCRE" evidence="3">
    <location>
        <begin position="95"/>
        <end position="143"/>
    </location>
</feature>
<sequence length="384" mass="44834">MEFDVFEKLSELETEIHILKKELEEKDAFIQNLMDKNTDLERRLLSLNQNSVTGENNLSRVKEIAPNGSNTTDSKTYGASIANMLKETSEAVVRNTGYTFDERTGLYYDHKSGYYYDPENQLFYEPKTGTYYKYNSETGEYTNYTASEDDAMNSKFKEFSHPVYAHLLKTVSRQSRSTSSDIGHRRRRRSRSHSGSQYCRSYYKHRCESPSFHRHTRRRQKSYRYSHRSGSSRSDESRYKRSKHRRRKHSHRRRHRSSSTTGSVCSYKSRNYISSILGSTQIFINFSNASLIAPRFTSVLDNLEQIILFLSFIAFFATNDMTGSTLISLKRRLVELKIFSDTICFLNVTSLCFSFKSSLELTFKSKQSSNGELYGFYKNHQEKP</sequence>
<evidence type="ECO:0000259" key="3">
    <source>
        <dbReference type="Pfam" id="PF17780"/>
    </source>
</evidence>
<dbReference type="PANTHER" id="PTHR23106:SF24">
    <property type="entry name" value="ANGIOGENIC FACTOR WITH G PATCH AND FHA DOMAINS 1"/>
    <property type="match status" value="1"/>
</dbReference>
<feature type="compositionally biased region" description="Basic residues" evidence="2">
    <location>
        <begin position="240"/>
        <end position="257"/>
    </location>
</feature>
<reference evidence="4 5" key="2">
    <citation type="submission" date="2018-11" db="EMBL/GenBank/DDBJ databases">
        <authorList>
            <consortium name="Pathogen Informatics"/>
        </authorList>
    </citation>
    <scope>NUCLEOTIDE SEQUENCE [LARGE SCALE GENOMIC DNA]</scope>
    <source>
        <strain evidence="4">Dakar</strain>
        <strain evidence="5">Dakar, Senegal</strain>
    </source>
</reference>
<gene>
    <name evidence="4" type="ORF">SCUD_LOCUS13086</name>
</gene>
<dbReference type="InterPro" id="IPR035624">
    <property type="entry name" value="AGGF1_OCRE"/>
</dbReference>
<feature type="region of interest" description="Disordered" evidence="2">
    <location>
        <begin position="210"/>
        <end position="263"/>
    </location>
</feature>
<organism evidence="6">
    <name type="scientific">Schistosoma curassoni</name>
    <dbReference type="NCBI Taxonomy" id="6186"/>
    <lineage>
        <taxon>Eukaryota</taxon>
        <taxon>Metazoa</taxon>
        <taxon>Spiralia</taxon>
        <taxon>Lophotrochozoa</taxon>
        <taxon>Platyhelminthes</taxon>
        <taxon>Trematoda</taxon>
        <taxon>Digenea</taxon>
        <taxon>Strigeidida</taxon>
        <taxon>Schistosomatoidea</taxon>
        <taxon>Schistosomatidae</taxon>
        <taxon>Schistosoma</taxon>
    </lineage>
</organism>
<dbReference type="WBParaSite" id="SCUD_0001308901-mRNA-1">
    <property type="protein sequence ID" value="SCUD_0001308901-mRNA-1"/>
    <property type="gene ID" value="SCUD_0001308901"/>
</dbReference>